<dbReference type="KEGG" id="smam:Mal15_26320"/>
<feature type="binding site" evidence="7">
    <location>
        <position position="122"/>
    </location>
    <ligand>
        <name>Zn(2+)</name>
        <dbReference type="ChEBI" id="CHEBI:29105"/>
        <note>catalytic</note>
    </ligand>
</feature>
<dbReference type="EC" id="3.1.-.-" evidence="7"/>
<keyword evidence="3 7" id="KW-0479">Metal-binding</keyword>
<dbReference type="GO" id="GO:0004521">
    <property type="term" value="F:RNA endonuclease activity"/>
    <property type="evidence" value="ECO:0007669"/>
    <property type="project" value="UniProtKB-UniRule"/>
</dbReference>
<accession>A0A5B9MDJ6</accession>
<keyword evidence="7" id="KW-0698">rRNA processing</keyword>
<dbReference type="PANTHER" id="PTHR46986">
    <property type="entry name" value="ENDORIBONUCLEASE YBEY, CHLOROPLASTIC"/>
    <property type="match status" value="1"/>
</dbReference>
<evidence type="ECO:0000256" key="1">
    <source>
        <dbReference type="ARBA" id="ARBA00010875"/>
    </source>
</evidence>
<dbReference type="RefSeq" id="WP_167546760.1">
    <property type="nucleotide sequence ID" value="NZ_CP036264.1"/>
</dbReference>
<dbReference type="GO" id="GO:0006364">
    <property type="term" value="P:rRNA processing"/>
    <property type="evidence" value="ECO:0007669"/>
    <property type="project" value="UniProtKB-UniRule"/>
</dbReference>
<dbReference type="AlphaFoldDB" id="A0A5B9MDJ6"/>
<dbReference type="GO" id="GO:0008270">
    <property type="term" value="F:zinc ion binding"/>
    <property type="evidence" value="ECO:0007669"/>
    <property type="project" value="UniProtKB-UniRule"/>
</dbReference>
<evidence type="ECO:0000256" key="2">
    <source>
        <dbReference type="ARBA" id="ARBA00022722"/>
    </source>
</evidence>
<comment type="subcellular location">
    <subcellularLocation>
        <location evidence="7">Cytoplasm</location>
    </subcellularLocation>
</comment>
<keyword evidence="6 7" id="KW-0862">Zinc</keyword>
<evidence type="ECO:0000256" key="3">
    <source>
        <dbReference type="ARBA" id="ARBA00022723"/>
    </source>
</evidence>
<comment type="cofactor">
    <cofactor evidence="7">
        <name>Zn(2+)</name>
        <dbReference type="ChEBI" id="CHEBI:29105"/>
    </cofactor>
    <text evidence="7">Binds 1 zinc ion.</text>
</comment>
<comment type="similarity">
    <text evidence="1 7">Belongs to the endoribonuclease YbeY family.</text>
</comment>
<dbReference type="HAMAP" id="MF_00009">
    <property type="entry name" value="Endoribonucl_YbeY"/>
    <property type="match status" value="1"/>
</dbReference>
<protein>
    <recommendedName>
        <fullName evidence="7">Endoribonuclease YbeY</fullName>
        <ecNumber evidence="7">3.1.-.-</ecNumber>
    </recommendedName>
</protein>
<evidence type="ECO:0000256" key="7">
    <source>
        <dbReference type="HAMAP-Rule" id="MF_00009"/>
    </source>
</evidence>
<evidence type="ECO:0000256" key="6">
    <source>
        <dbReference type="ARBA" id="ARBA00022833"/>
    </source>
</evidence>
<feature type="binding site" evidence="7">
    <location>
        <position position="112"/>
    </location>
    <ligand>
        <name>Zn(2+)</name>
        <dbReference type="ChEBI" id="CHEBI:29105"/>
        <note>catalytic</note>
    </ligand>
</feature>
<dbReference type="Proteomes" id="UP000321353">
    <property type="component" value="Chromosome"/>
</dbReference>
<evidence type="ECO:0000256" key="4">
    <source>
        <dbReference type="ARBA" id="ARBA00022759"/>
    </source>
</evidence>
<evidence type="ECO:0000313" key="8">
    <source>
        <dbReference type="EMBL" id="QEF98579.1"/>
    </source>
</evidence>
<keyword evidence="7" id="KW-0690">Ribosome biogenesis</keyword>
<dbReference type="EMBL" id="CP036264">
    <property type="protein sequence ID" value="QEF98579.1"/>
    <property type="molecule type" value="Genomic_DNA"/>
</dbReference>
<evidence type="ECO:0000313" key="9">
    <source>
        <dbReference type="Proteomes" id="UP000321353"/>
    </source>
</evidence>
<dbReference type="NCBIfam" id="TIGR00043">
    <property type="entry name" value="rRNA maturation RNase YbeY"/>
    <property type="match status" value="1"/>
</dbReference>
<keyword evidence="5 7" id="KW-0378">Hydrolase</keyword>
<keyword evidence="9" id="KW-1185">Reference proteome</keyword>
<keyword evidence="2 7" id="KW-0540">Nuclease</keyword>
<dbReference type="InterPro" id="IPR023091">
    <property type="entry name" value="MetalPrtase_cat_dom_sf_prd"/>
</dbReference>
<keyword evidence="7" id="KW-0963">Cytoplasm</keyword>
<feature type="binding site" evidence="7">
    <location>
        <position position="116"/>
    </location>
    <ligand>
        <name>Zn(2+)</name>
        <dbReference type="ChEBI" id="CHEBI:29105"/>
        <note>catalytic</note>
    </ligand>
</feature>
<reference evidence="8 9" key="1">
    <citation type="submission" date="2019-02" db="EMBL/GenBank/DDBJ databases">
        <title>Planctomycetal bacteria perform biofilm scaping via a novel small molecule.</title>
        <authorList>
            <person name="Jeske O."/>
            <person name="Boedeker C."/>
            <person name="Wiegand S."/>
            <person name="Breitling P."/>
            <person name="Kallscheuer N."/>
            <person name="Jogler M."/>
            <person name="Rohde M."/>
            <person name="Petersen J."/>
            <person name="Medema M.H."/>
            <person name="Surup F."/>
            <person name="Jogler C."/>
        </authorList>
    </citation>
    <scope>NUCLEOTIDE SEQUENCE [LARGE SCALE GENOMIC DNA]</scope>
    <source>
        <strain evidence="8 9">Mal15</strain>
    </source>
</reference>
<dbReference type="InterPro" id="IPR002036">
    <property type="entry name" value="YbeY"/>
</dbReference>
<dbReference type="GO" id="GO:0004222">
    <property type="term" value="F:metalloendopeptidase activity"/>
    <property type="evidence" value="ECO:0007669"/>
    <property type="project" value="InterPro"/>
</dbReference>
<dbReference type="PANTHER" id="PTHR46986:SF1">
    <property type="entry name" value="ENDORIBONUCLEASE YBEY, CHLOROPLASTIC"/>
    <property type="match status" value="1"/>
</dbReference>
<evidence type="ECO:0000256" key="5">
    <source>
        <dbReference type="ARBA" id="ARBA00022801"/>
    </source>
</evidence>
<sequence length="162" mass="17756">MVDLLWDDSVSDWQGRLGLTDARIEQAVQAAAALRGFDRGHIGVRITDDPTIHAINVRHLSHDYPTDVISFPYSDSPDRIEGELVASVETARQNAADVGWPTGNEVLLYVIHGVLHIGGMEDHRAEDRALMRQAERQALQRLGIAVPDQEAGRDRQGGSADG</sequence>
<dbReference type="GO" id="GO:0005737">
    <property type="term" value="C:cytoplasm"/>
    <property type="evidence" value="ECO:0007669"/>
    <property type="project" value="UniProtKB-SubCell"/>
</dbReference>
<organism evidence="8 9">
    <name type="scientific">Stieleria maiorica</name>
    <dbReference type="NCBI Taxonomy" id="2795974"/>
    <lineage>
        <taxon>Bacteria</taxon>
        <taxon>Pseudomonadati</taxon>
        <taxon>Planctomycetota</taxon>
        <taxon>Planctomycetia</taxon>
        <taxon>Pirellulales</taxon>
        <taxon>Pirellulaceae</taxon>
        <taxon>Stieleria</taxon>
    </lineage>
</organism>
<keyword evidence="4 7" id="KW-0255">Endonuclease</keyword>
<proteinExistence type="inferred from homology"/>
<gene>
    <name evidence="7 8" type="primary">ybeY</name>
    <name evidence="8" type="ORF">Mal15_26320</name>
</gene>
<dbReference type="Pfam" id="PF02130">
    <property type="entry name" value="YbeY"/>
    <property type="match status" value="1"/>
</dbReference>
<name>A0A5B9MDJ6_9BACT</name>
<dbReference type="Gene3D" id="3.40.390.30">
    <property type="entry name" value="Metalloproteases ('zincins'), catalytic domain"/>
    <property type="match status" value="1"/>
</dbReference>
<comment type="function">
    <text evidence="7">Single strand-specific metallo-endoribonuclease involved in late-stage 70S ribosome quality control and in maturation of the 3' terminus of the 16S rRNA.</text>
</comment>
<dbReference type="SUPFAM" id="SSF55486">
    <property type="entry name" value="Metalloproteases ('zincins'), catalytic domain"/>
    <property type="match status" value="1"/>
</dbReference>